<name>A0A1H3INT1_9PSED</name>
<accession>A0A1H3INT1</accession>
<sequence length="73" mass="8452">MGMCERIPNDLITATEAAEVLGVSLNTLKTWRTRNPNLGYFRGHNRDIRYSLKECQQYYRRSFQRVVPGSGSQ</sequence>
<evidence type="ECO:0000313" key="1">
    <source>
        <dbReference type="EMBL" id="SDY29446.1"/>
    </source>
</evidence>
<dbReference type="Proteomes" id="UP000182902">
    <property type="component" value="Unassembled WGS sequence"/>
</dbReference>
<protein>
    <recommendedName>
        <fullName evidence="3">Helix-turn-helix domain-containing protein</fullName>
    </recommendedName>
</protein>
<organism evidence="1 2">
    <name type="scientific">Pseudomonas salomonii</name>
    <dbReference type="NCBI Taxonomy" id="191391"/>
    <lineage>
        <taxon>Bacteria</taxon>
        <taxon>Pseudomonadati</taxon>
        <taxon>Pseudomonadota</taxon>
        <taxon>Gammaproteobacteria</taxon>
        <taxon>Pseudomonadales</taxon>
        <taxon>Pseudomonadaceae</taxon>
        <taxon>Pseudomonas</taxon>
    </lineage>
</organism>
<dbReference type="InterPro" id="IPR009061">
    <property type="entry name" value="DNA-bd_dom_put_sf"/>
</dbReference>
<proteinExistence type="predicted"/>
<evidence type="ECO:0000313" key="2">
    <source>
        <dbReference type="Proteomes" id="UP000182902"/>
    </source>
</evidence>
<evidence type="ECO:0008006" key="3">
    <source>
        <dbReference type="Google" id="ProtNLM"/>
    </source>
</evidence>
<dbReference type="EMBL" id="FNOX01000003">
    <property type="protein sequence ID" value="SDY29446.1"/>
    <property type="molecule type" value="Genomic_DNA"/>
</dbReference>
<reference evidence="1 2" key="1">
    <citation type="submission" date="2016-10" db="EMBL/GenBank/DDBJ databases">
        <authorList>
            <person name="de Groot N.N."/>
        </authorList>
    </citation>
    <scope>NUCLEOTIDE SEQUENCE [LARGE SCALE GENOMIC DNA]</scope>
    <source>
        <strain evidence="1 2">ICMP 14252</strain>
    </source>
</reference>
<dbReference type="AlphaFoldDB" id="A0A1H3INT1"/>
<gene>
    <name evidence="1" type="ORF">SAMN05216247_103319</name>
</gene>
<dbReference type="SUPFAM" id="SSF46955">
    <property type="entry name" value="Putative DNA-binding domain"/>
    <property type="match status" value="1"/>
</dbReference>